<organism evidence="1 2">
    <name type="scientific">Reticulomyxa filosa</name>
    <dbReference type="NCBI Taxonomy" id="46433"/>
    <lineage>
        <taxon>Eukaryota</taxon>
        <taxon>Sar</taxon>
        <taxon>Rhizaria</taxon>
        <taxon>Retaria</taxon>
        <taxon>Foraminifera</taxon>
        <taxon>Monothalamids</taxon>
        <taxon>Reticulomyxidae</taxon>
        <taxon>Reticulomyxa</taxon>
    </lineage>
</organism>
<evidence type="ECO:0000313" key="2">
    <source>
        <dbReference type="Proteomes" id="UP000023152"/>
    </source>
</evidence>
<gene>
    <name evidence="1" type="ORF">RFI_15100</name>
</gene>
<dbReference type="InterPro" id="IPR011989">
    <property type="entry name" value="ARM-like"/>
</dbReference>
<comment type="caution">
    <text evidence="1">The sequence shown here is derived from an EMBL/GenBank/DDBJ whole genome shotgun (WGS) entry which is preliminary data.</text>
</comment>
<dbReference type="SUPFAM" id="SSF48371">
    <property type="entry name" value="ARM repeat"/>
    <property type="match status" value="1"/>
</dbReference>
<dbReference type="Proteomes" id="UP000023152">
    <property type="component" value="Unassembled WGS sequence"/>
</dbReference>
<accession>X6N9X2</accession>
<name>X6N9X2_RETFI</name>
<protein>
    <submittedName>
        <fullName evidence="1">Uncharacterized protein</fullName>
    </submittedName>
</protein>
<keyword evidence="2" id="KW-1185">Reference proteome</keyword>
<evidence type="ECO:0000313" key="1">
    <source>
        <dbReference type="EMBL" id="ETO22102.1"/>
    </source>
</evidence>
<sequence>MQRWKQLSSDLLNYVSENSIKKKLNSNDNETVLQGLRDFIAYTLNTKFTSKLYSDVCMRLSSGDPTIKRYAFLALLAIVRVQPEIGLLFTSSCLHTAVQNHLPGRVRAISVRTYFSFSKDLARLGWEYFVQTCEAFLRVFYFYMCTYMHTYIYMRRVATFVIGKTLTACEDKEEDMYDLLLSSNGLGMLLQVLWNETSLPVFANSVNVIIDAEAVLGKHQICRPVAFARTLLKHLYQYREYGIDDMVSTVPLSKTTTIAMTATTYTDRKALTNMSSRSWLTANQFFISHLLDALCWVDDNVLTLSQIDHLLKIIRPYLYCFHTNVVVASCIQ</sequence>
<dbReference type="AlphaFoldDB" id="X6N9X2"/>
<reference evidence="1 2" key="1">
    <citation type="journal article" date="2013" name="Curr. Biol.">
        <title>The Genome of the Foraminiferan Reticulomyxa filosa.</title>
        <authorList>
            <person name="Glockner G."/>
            <person name="Hulsmann N."/>
            <person name="Schleicher M."/>
            <person name="Noegel A.A."/>
            <person name="Eichinger L."/>
            <person name="Gallinger C."/>
            <person name="Pawlowski J."/>
            <person name="Sierra R."/>
            <person name="Euteneuer U."/>
            <person name="Pillet L."/>
            <person name="Moustafa A."/>
            <person name="Platzer M."/>
            <person name="Groth M."/>
            <person name="Szafranski K."/>
            <person name="Schliwa M."/>
        </authorList>
    </citation>
    <scope>NUCLEOTIDE SEQUENCE [LARGE SCALE GENOMIC DNA]</scope>
</reference>
<dbReference type="InterPro" id="IPR016024">
    <property type="entry name" value="ARM-type_fold"/>
</dbReference>
<dbReference type="EMBL" id="ASPP01011031">
    <property type="protein sequence ID" value="ETO22102.1"/>
    <property type="molecule type" value="Genomic_DNA"/>
</dbReference>
<feature type="non-terminal residue" evidence="1">
    <location>
        <position position="332"/>
    </location>
</feature>
<proteinExistence type="predicted"/>
<dbReference type="Gene3D" id="1.25.10.10">
    <property type="entry name" value="Leucine-rich Repeat Variant"/>
    <property type="match status" value="1"/>
</dbReference>